<proteinExistence type="inferred from homology"/>
<comment type="caution">
    <text evidence="4">The sequence shown here is derived from an EMBL/GenBank/DDBJ whole genome shotgun (WGS) entry which is preliminary data.</text>
</comment>
<keyword evidence="5" id="KW-1185">Reference proteome</keyword>
<gene>
    <name evidence="4" type="ORF">CR513_37474</name>
</gene>
<dbReference type="OrthoDB" id="1928183at2759"/>
<comment type="similarity">
    <text evidence="1">Belongs to the fantastic four family.</text>
</comment>
<dbReference type="AlphaFoldDB" id="A0A371FTY8"/>
<dbReference type="EMBL" id="QJKJ01007824">
    <property type="protein sequence ID" value="RDX81809.1"/>
    <property type="molecule type" value="Genomic_DNA"/>
</dbReference>
<evidence type="ECO:0000313" key="5">
    <source>
        <dbReference type="Proteomes" id="UP000257109"/>
    </source>
</evidence>
<dbReference type="Proteomes" id="UP000257109">
    <property type="component" value="Unassembled WGS sequence"/>
</dbReference>
<sequence length="204" mass="23074">MGRITFPLNGDDDYIGSESCIDLQNPNDAVDDHDTSKYNYLGNEGEGKSNNNMKKKENKVFPPPIPLLARTQNLASHMPWVLKRYYTSEGRLILREEKVRHHEYFHAHRANGRLTLQLVNVPLHDHDDYFEEAAPTSPHQEVLDIHDVTREDNSVSTGSNSHHKFEDEENVDSGITDDADVVAGCGRVKCLNCNGERSAPPRIQ</sequence>
<dbReference type="Pfam" id="PF11250">
    <property type="entry name" value="FAF"/>
    <property type="match status" value="1"/>
</dbReference>
<organism evidence="4 5">
    <name type="scientific">Mucuna pruriens</name>
    <name type="common">Velvet bean</name>
    <name type="synonym">Dolichos pruriens</name>
    <dbReference type="NCBI Taxonomy" id="157652"/>
    <lineage>
        <taxon>Eukaryota</taxon>
        <taxon>Viridiplantae</taxon>
        <taxon>Streptophyta</taxon>
        <taxon>Embryophyta</taxon>
        <taxon>Tracheophyta</taxon>
        <taxon>Spermatophyta</taxon>
        <taxon>Magnoliopsida</taxon>
        <taxon>eudicotyledons</taxon>
        <taxon>Gunneridae</taxon>
        <taxon>Pentapetalae</taxon>
        <taxon>rosids</taxon>
        <taxon>fabids</taxon>
        <taxon>Fabales</taxon>
        <taxon>Fabaceae</taxon>
        <taxon>Papilionoideae</taxon>
        <taxon>50 kb inversion clade</taxon>
        <taxon>NPAAA clade</taxon>
        <taxon>indigoferoid/millettioid clade</taxon>
        <taxon>Phaseoleae</taxon>
        <taxon>Mucuna</taxon>
    </lineage>
</organism>
<evidence type="ECO:0000313" key="4">
    <source>
        <dbReference type="EMBL" id="RDX81809.1"/>
    </source>
</evidence>
<evidence type="ECO:0000256" key="1">
    <source>
        <dbReference type="ARBA" id="ARBA00008690"/>
    </source>
</evidence>
<evidence type="ECO:0000256" key="2">
    <source>
        <dbReference type="SAM" id="MobiDB-lite"/>
    </source>
</evidence>
<dbReference type="PANTHER" id="PTHR33155">
    <property type="entry name" value="FANTASTIC FOUR-LIKE PROTEIN (DUF3049)"/>
    <property type="match status" value="1"/>
</dbReference>
<feature type="non-terminal residue" evidence="4">
    <location>
        <position position="1"/>
    </location>
</feature>
<dbReference type="InterPro" id="IPR021410">
    <property type="entry name" value="FAF"/>
</dbReference>
<name>A0A371FTY8_MUCPR</name>
<evidence type="ECO:0000259" key="3">
    <source>
        <dbReference type="Pfam" id="PF11250"/>
    </source>
</evidence>
<protein>
    <recommendedName>
        <fullName evidence="3">FAF domain-containing protein</fullName>
    </recommendedName>
</protein>
<dbReference type="PANTHER" id="PTHR33155:SF17">
    <property type="entry name" value="F2E2.18-RELATED"/>
    <property type="match status" value="1"/>
</dbReference>
<dbReference type="STRING" id="157652.A0A371FTY8"/>
<feature type="region of interest" description="Disordered" evidence="2">
    <location>
        <begin position="152"/>
        <end position="171"/>
    </location>
</feature>
<reference evidence="4" key="1">
    <citation type="submission" date="2018-05" db="EMBL/GenBank/DDBJ databases">
        <title>Draft genome of Mucuna pruriens seed.</title>
        <authorList>
            <person name="Nnadi N.E."/>
            <person name="Vos R."/>
            <person name="Hasami M.H."/>
            <person name="Devisetty U.K."/>
            <person name="Aguiy J.C."/>
        </authorList>
    </citation>
    <scope>NUCLEOTIDE SEQUENCE [LARGE SCALE GENOMIC DNA]</scope>
    <source>
        <strain evidence="4">JCA_2017</strain>
    </source>
</reference>
<feature type="domain" description="FAF" evidence="3">
    <location>
        <begin position="61"/>
        <end position="118"/>
    </location>
</feature>
<dbReference type="InterPro" id="IPR046431">
    <property type="entry name" value="FAF_dom"/>
</dbReference>
<accession>A0A371FTY8</accession>